<protein>
    <submittedName>
        <fullName evidence="2">Uncharacterized protein</fullName>
    </submittedName>
</protein>
<evidence type="ECO:0000313" key="2">
    <source>
        <dbReference type="EMBL" id="EGG06781.1"/>
    </source>
</evidence>
<name>F4RKS7_MELLP</name>
<sequence length="317" mass="35836">MCMGSKSDACTFDEQLVEGTKKQKTEAFASPEGGQSLRPVLCFVLHKLSHGSGSCNKHSNRFTSLQVKIEIEPKQSINFGLFQAKIHQDLINVQAQTRSILKNKIKEIKVEIKRELSKIKSKLSGKLQHQTNSSENPQGYSHNQSSSSKELEEWTPSKPFKKSIGKQGLDWSSKYLPKKVQNVVLAPNAQNVSGYIKDKAKHARENLHLVLLTGVKTPCKSGEPTPAIPDLCELIDSISAICKTLEGNYQTARKRYKGTKILARARYAYLWRKSLRIYKLEANGFSKLIWEAVDDQLAKLRQEGKKYTTCFYNIIYK</sequence>
<reference evidence="3" key="1">
    <citation type="journal article" date="2011" name="Proc. Natl. Acad. Sci. U.S.A.">
        <title>Obligate biotrophy features unraveled by the genomic analysis of rust fungi.</title>
        <authorList>
            <person name="Duplessis S."/>
            <person name="Cuomo C.A."/>
            <person name="Lin Y.-C."/>
            <person name="Aerts A."/>
            <person name="Tisserant E."/>
            <person name="Veneault-Fourrey C."/>
            <person name="Joly D.L."/>
            <person name="Hacquard S."/>
            <person name="Amselem J."/>
            <person name="Cantarel B.L."/>
            <person name="Chiu R."/>
            <person name="Coutinho P.M."/>
            <person name="Feau N."/>
            <person name="Field M."/>
            <person name="Frey P."/>
            <person name="Gelhaye E."/>
            <person name="Goldberg J."/>
            <person name="Grabherr M.G."/>
            <person name="Kodira C.D."/>
            <person name="Kohler A."/>
            <person name="Kuees U."/>
            <person name="Lindquist E.A."/>
            <person name="Lucas S.M."/>
            <person name="Mago R."/>
            <person name="Mauceli E."/>
            <person name="Morin E."/>
            <person name="Murat C."/>
            <person name="Pangilinan J.L."/>
            <person name="Park R."/>
            <person name="Pearson M."/>
            <person name="Quesneville H."/>
            <person name="Rouhier N."/>
            <person name="Sakthikumar S."/>
            <person name="Salamov A.A."/>
            <person name="Schmutz J."/>
            <person name="Selles B."/>
            <person name="Shapiro H."/>
            <person name="Tanguay P."/>
            <person name="Tuskan G.A."/>
            <person name="Henrissat B."/>
            <person name="Van de Peer Y."/>
            <person name="Rouze P."/>
            <person name="Ellis J.G."/>
            <person name="Dodds P.N."/>
            <person name="Schein J.E."/>
            <person name="Zhong S."/>
            <person name="Hamelin R.C."/>
            <person name="Grigoriev I.V."/>
            <person name="Szabo L.J."/>
            <person name="Martin F."/>
        </authorList>
    </citation>
    <scope>NUCLEOTIDE SEQUENCE [LARGE SCALE GENOMIC DNA]</scope>
    <source>
        <strain evidence="3">98AG31 / pathotype 3-4-7</strain>
    </source>
</reference>
<dbReference type="OrthoDB" id="10409832at2759"/>
<evidence type="ECO:0000256" key="1">
    <source>
        <dbReference type="SAM" id="MobiDB-lite"/>
    </source>
</evidence>
<organism evidence="3">
    <name type="scientific">Melampsora larici-populina (strain 98AG31 / pathotype 3-4-7)</name>
    <name type="common">Poplar leaf rust fungus</name>
    <dbReference type="NCBI Taxonomy" id="747676"/>
    <lineage>
        <taxon>Eukaryota</taxon>
        <taxon>Fungi</taxon>
        <taxon>Dikarya</taxon>
        <taxon>Basidiomycota</taxon>
        <taxon>Pucciniomycotina</taxon>
        <taxon>Pucciniomycetes</taxon>
        <taxon>Pucciniales</taxon>
        <taxon>Melampsoraceae</taxon>
        <taxon>Melampsora</taxon>
    </lineage>
</organism>
<dbReference type="EMBL" id="GL883106">
    <property type="protein sequence ID" value="EGG06781.1"/>
    <property type="molecule type" value="Genomic_DNA"/>
</dbReference>
<accession>F4RKS7</accession>
<feature type="region of interest" description="Disordered" evidence="1">
    <location>
        <begin position="121"/>
        <end position="165"/>
    </location>
</feature>
<dbReference type="GeneID" id="18922844"/>
<proteinExistence type="predicted"/>
<dbReference type="Proteomes" id="UP000001072">
    <property type="component" value="Unassembled WGS sequence"/>
</dbReference>
<dbReference type="RefSeq" id="XP_007409741.1">
    <property type="nucleotide sequence ID" value="XM_007409679.1"/>
</dbReference>
<gene>
    <name evidence="2" type="ORF">MELLADRAFT_106253</name>
</gene>
<dbReference type="InParanoid" id="F4RKS7"/>
<evidence type="ECO:0000313" key="3">
    <source>
        <dbReference type="Proteomes" id="UP000001072"/>
    </source>
</evidence>
<dbReference type="AlphaFoldDB" id="F4RKS7"/>
<dbReference type="HOGENOM" id="CLU_877382_0_0_1"/>
<feature type="compositionally biased region" description="Polar residues" evidence="1">
    <location>
        <begin position="128"/>
        <end position="148"/>
    </location>
</feature>
<dbReference type="KEGG" id="mlr:MELLADRAFT_106253"/>
<keyword evidence="3" id="KW-1185">Reference proteome</keyword>
<dbReference type="VEuPathDB" id="FungiDB:MELLADRAFT_106253"/>